<dbReference type="Proteomes" id="UP000234681">
    <property type="component" value="Chromosome 9"/>
</dbReference>
<protein>
    <submittedName>
        <fullName evidence="1">RCG22155</fullName>
    </submittedName>
</protein>
<evidence type="ECO:0000313" key="2">
    <source>
        <dbReference type="Proteomes" id="UP000234681"/>
    </source>
</evidence>
<reference evidence="1 2" key="1">
    <citation type="submission" date="2005-09" db="EMBL/GenBank/DDBJ databases">
        <authorList>
            <person name="Mural R.J."/>
            <person name="Li P.W."/>
            <person name="Adams M.D."/>
            <person name="Amanatides P.G."/>
            <person name="Baden-Tillson H."/>
            <person name="Barnstead M."/>
            <person name="Chin S.H."/>
            <person name="Dew I."/>
            <person name="Evans C.A."/>
            <person name="Ferriera S."/>
            <person name="Flanigan M."/>
            <person name="Fosler C."/>
            <person name="Glodek A."/>
            <person name="Gu Z."/>
            <person name="Holt R.A."/>
            <person name="Jennings D."/>
            <person name="Kraft C.L."/>
            <person name="Lu F."/>
            <person name="Nguyen T."/>
            <person name="Nusskern D.R."/>
            <person name="Pfannkoch C.M."/>
            <person name="Sitter C."/>
            <person name="Sutton G.G."/>
            <person name="Venter J.C."/>
            <person name="Wang Z."/>
            <person name="Woodage T."/>
            <person name="Zheng X.H."/>
            <person name="Zhong F."/>
        </authorList>
    </citation>
    <scope>NUCLEOTIDE SEQUENCE [LARGE SCALE GENOMIC DNA]</scope>
    <source>
        <strain>BN</strain>
        <strain evidence="2">Sprague-Dawley</strain>
    </source>
</reference>
<dbReference type="AlphaFoldDB" id="A6IN91"/>
<organism evidence="1 2">
    <name type="scientific">Rattus norvegicus</name>
    <name type="common">Rat</name>
    <dbReference type="NCBI Taxonomy" id="10116"/>
    <lineage>
        <taxon>Eukaryota</taxon>
        <taxon>Metazoa</taxon>
        <taxon>Chordata</taxon>
        <taxon>Craniata</taxon>
        <taxon>Vertebrata</taxon>
        <taxon>Euteleostomi</taxon>
        <taxon>Mammalia</taxon>
        <taxon>Eutheria</taxon>
        <taxon>Euarchontoglires</taxon>
        <taxon>Glires</taxon>
        <taxon>Rodentia</taxon>
        <taxon>Myomorpha</taxon>
        <taxon>Muroidea</taxon>
        <taxon>Muridae</taxon>
        <taxon>Murinae</taxon>
        <taxon>Rattus</taxon>
    </lineage>
</organism>
<accession>A6IN91</accession>
<name>A6IN91_RAT</name>
<gene>
    <name evidence="1" type="ORF">rCG_22155</name>
</gene>
<evidence type="ECO:0000313" key="1">
    <source>
        <dbReference type="EMBL" id="EDL99321.1"/>
    </source>
</evidence>
<dbReference type="EMBL" id="CH473965">
    <property type="protein sequence ID" value="EDL99321.1"/>
    <property type="molecule type" value="Genomic_DNA"/>
</dbReference>
<sequence>MWALFETVSRTEAQANLEFVASLLLQPPANAGFRRSHNAPPKNILNPNGGDFVVLYSKM</sequence>
<proteinExistence type="predicted"/>